<evidence type="ECO:0000256" key="5">
    <source>
        <dbReference type="ARBA" id="ARBA00022801"/>
    </source>
</evidence>
<feature type="domain" description="EF-hand" evidence="9">
    <location>
        <begin position="3452"/>
        <end position="3487"/>
    </location>
</feature>
<dbReference type="RefSeq" id="XP_005774276.1">
    <property type="nucleotide sequence ID" value="XM_005774219.1"/>
</dbReference>
<dbReference type="PROSITE" id="PS50096">
    <property type="entry name" value="IQ"/>
    <property type="match status" value="1"/>
</dbReference>
<keyword evidence="4" id="KW-0833">Ubl conjugation pathway</keyword>
<dbReference type="PROSITE" id="PS00018">
    <property type="entry name" value="EF_HAND_1"/>
    <property type="match status" value="3"/>
</dbReference>
<dbReference type="PANTHER" id="PTHR13367:SF28">
    <property type="entry name" value="UBIQUITIN THIOESTERASE ZRANB1"/>
    <property type="match status" value="1"/>
</dbReference>
<evidence type="ECO:0000313" key="10">
    <source>
        <dbReference type="EnsemblProtists" id="EOD21847"/>
    </source>
</evidence>
<dbReference type="SUPFAM" id="SSF47473">
    <property type="entry name" value="EF-hand"/>
    <property type="match status" value="1"/>
</dbReference>
<evidence type="ECO:0000259" key="9">
    <source>
        <dbReference type="PROSITE" id="PS50222"/>
    </source>
</evidence>
<reference evidence="11" key="1">
    <citation type="journal article" date="2013" name="Nature">
        <title>Pan genome of the phytoplankton Emiliania underpins its global distribution.</title>
        <authorList>
            <person name="Read B.A."/>
            <person name="Kegel J."/>
            <person name="Klute M.J."/>
            <person name="Kuo A."/>
            <person name="Lefebvre S.C."/>
            <person name="Maumus F."/>
            <person name="Mayer C."/>
            <person name="Miller J."/>
            <person name="Monier A."/>
            <person name="Salamov A."/>
            <person name="Young J."/>
            <person name="Aguilar M."/>
            <person name="Claverie J.M."/>
            <person name="Frickenhaus S."/>
            <person name="Gonzalez K."/>
            <person name="Herman E.K."/>
            <person name="Lin Y.C."/>
            <person name="Napier J."/>
            <person name="Ogata H."/>
            <person name="Sarno A.F."/>
            <person name="Shmutz J."/>
            <person name="Schroeder D."/>
            <person name="de Vargas C."/>
            <person name="Verret F."/>
            <person name="von Dassow P."/>
            <person name="Valentin K."/>
            <person name="Van de Peer Y."/>
            <person name="Wheeler G."/>
            <person name="Dacks J.B."/>
            <person name="Delwiche C.F."/>
            <person name="Dyhrman S.T."/>
            <person name="Glockner G."/>
            <person name="John U."/>
            <person name="Richards T."/>
            <person name="Worden A.Z."/>
            <person name="Zhang X."/>
            <person name="Grigoriev I.V."/>
            <person name="Allen A.E."/>
            <person name="Bidle K."/>
            <person name="Borodovsky M."/>
            <person name="Bowler C."/>
            <person name="Brownlee C."/>
            <person name="Cock J.M."/>
            <person name="Elias M."/>
            <person name="Gladyshev V.N."/>
            <person name="Groth M."/>
            <person name="Guda C."/>
            <person name="Hadaegh A."/>
            <person name="Iglesias-Rodriguez M.D."/>
            <person name="Jenkins J."/>
            <person name="Jones B.M."/>
            <person name="Lawson T."/>
            <person name="Leese F."/>
            <person name="Lindquist E."/>
            <person name="Lobanov A."/>
            <person name="Lomsadze A."/>
            <person name="Malik S.B."/>
            <person name="Marsh M.E."/>
            <person name="Mackinder L."/>
            <person name="Mock T."/>
            <person name="Mueller-Roeber B."/>
            <person name="Pagarete A."/>
            <person name="Parker M."/>
            <person name="Probert I."/>
            <person name="Quesneville H."/>
            <person name="Raines C."/>
            <person name="Rensing S.A."/>
            <person name="Riano-Pachon D.M."/>
            <person name="Richier S."/>
            <person name="Rokitta S."/>
            <person name="Shiraiwa Y."/>
            <person name="Soanes D.M."/>
            <person name="van der Giezen M."/>
            <person name="Wahlund T.M."/>
            <person name="Williams B."/>
            <person name="Wilson W."/>
            <person name="Wolfe G."/>
            <person name="Wurch L.L."/>
        </authorList>
    </citation>
    <scope>NUCLEOTIDE SEQUENCE</scope>
</reference>
<feature type="compositionally biased region" description="Basic residues" evidence="8">
    <location>
        <begin position="3550"/>
        <end position="3560"/>
    </location>
</feature>
<proteinExistence type="predicted"/>
<dbReference type="GeneID" id="17267392"/>
<feature type="region of interest" description="Disordered" evidence="8">
    <location>
        <begin position="3537"/>
        <end position="3560"/>
    </location>
</feature>
<name>A0A0D3JEB2_EMIH1</name>
<dbReference type="EC" id="3.4.19.12" evidence="2"/>
<dbReference type="Pfam" id="PF12359">
    <property type="entry name" value="DUF3645"/>
    <property type="match status" value="1"/>
</dbReference>
<feature type="region of interest" description="Disordered" evidence="8">
    <location>
        <begin position="1381"/>
        <end position="1411"/>
    </location>
</feature>
<evidence type="ECO:0000256" key="6">
    <source>
        <dbReference type="ARBA" id="ARBA00022807"/>
    </source>
</evidence>
<evidence type="ECO:0000256" key="1">
    <source>
        <dbReference type="ARBA" id="ARBA00000707"/>
    </source>
</evidence>
<dbReference type="Pfam" id="PF13499">
    <property type="entry name" value="EF-hand_7"/>
    <property type="match status" value="1"/>
</dbReference>
<dbReference type="InterPro" id="IPR022105">
    <property type="entry name" value="DUF3645"/>
</dbReference>
<feature type="domain" description="EF-hand" evidence="9">
    <location>
        <begin position="3488"/>
        <end position="3523"/>
    </location>
</feature>
<keyword evidence="11" id="KW-1185">Reference proteome</keyword>
<feature type="region of interest" description="Disordered" evidence="8">
    <location>
        <begin position="2884"/>
        <end position="2984"/>
    </location>
</feature>
<organism evidence="10 11">
    <name type="scientific">Emiliania huxleyi (strain CCMP1516)</name>
    <dbReference type="NCBI Taxonomy" id="280463"/>
    <lineage>
        <taxon>Eukaryota</taxon>
        <taxon>Haptista</taxon>
        <taxon>Haptophyta</taxon>
        <taxon>Prymnesiophyceae</taxon>
        <taxon>Isochrysidales</taxon>
        <taxon>Noelaerhabdaceae</taxon>
        <taxon>Emiliania</taxon>
    </lineage>
</organism>
<dbReference type="InterPro" id="IPR051346">
    <property type="entry name" value="OTU_Deubiquitinase"/>
</dbReference>
<sequence length="3560" mass="380486">MGELLWRDPAFIDIYSGPLSDSTYSTESRVENFANRAAGMGKSLLGGLAANLTEIVPVKLRSGLRALQEVSDMKDALSGAITGNGSSSAALDGLRAALQLVLRGLLDAEASELGIEADDAAVQLAATALRGAVAFAAELPVGSRDARKAVDFVAALVSRLEQLPPAGSMLVPAGWLGDEPDAPPSLLLLSVARRIDGGGYDVWVCNAGDGLQYHAVRASDRMGSLRVNAPARLPSVSEERASSAAFWFLLLRPLIWPCGAAASRTAVYEQLLPFLTLAPLVSRVGPEEAAWVPPPSAATAAGCGGLAMQALHALLRAGGLDGGAARHVRLTSSLAATSTIFSSDAALVRLALQQVAALAADQLGVPADQLREGAGPTTDSHALQLLGTLDEASLALAAAVVPPIVRPVRLTLVADSVSDYDGALAVLRHAAQLCTVISHQAGRMRNSYALRASLLEHIAARVLPLPLPLPPRRPKHVAAALAQGGDDEALGGWRGVGEWDSDVDAAAEPACGCFWWRRGMRAATQLELLRLLSLLSRHYATVVLSMNPTVLSDASRILTFASFAALADAVVRRTASDCPSAFSLQYSGAATGPSEPYAFTVDRLRDESATMRLHDESLLANRTRLLDYFASTKALLLPPVADEAGAGSEAAESDADGDDGMWAVAAKEFGKEPFSNGRDRRYEEVKAALREQFGRDAVNERSKPRLKALAAAHGVEASGEAAAPKLSGPDPARTCFRFDSTMQWGGGDAALIDQLTYRVGYPSHGFPEAEGKPDAESHAAASPAPWRYFTGEAAEFAADCPELGALRDTVLLLKAFMVPTAEELPPLQPWTVADADVVWTSDKQGGLSAVAFGRQLSCAYSPICCEDDVLHLKELPSFGGRVSSVEAEHLLQEMLDATLFEPGEWLPPAGSPAVTEVPAPSRAPFATAAGLLVNEMQHAPEGLAASLLEIGTNALELDPGKFKPDGGPAAILYAVRLLTRVQSVARAMTGADDAAGAAGAIARARGMAPRASARRTLRQLSRAIKELLWGRYFPVLERWAERCMVGERDTASAAILQAHLAMLASTLPPSELDFRAVSTLLVAQVYLANFYAWDVDVDARRQAGRGRVAADDGLLVPQTEVLSLFQRQRGRLLAWLDAHPRLADECMEAIERVVSYTGLRRRAHDDAVARGWARVGANGRFCPTTELPAALEASARVAAAAARDGHNRWYYRVCNESVDTEIDIELGEFSVRRNRVQLVPREFGEFADARVALGGALDASQLPQCAVVRSTAHCEHVRLVSQRMDLLRWDSDPRDLGEALGWTRPYPGGLAPSERWLPAVLDRWRGMPRGAALTLPPGPSVHAGVAMLLLRATMTPPPPAGQEGAGPAVVVSRQVVAHASGRVEASSLHEPSPESQQWVPTQPPPDPSRGAVLGLAPARPSLRVARNLANAPHLAQQTLVPKRLLRGLLPDALLDGYVFWQADGEPQHLHGFETDETAAAAVTHHRLLVELRPPPAEPLEGAVAAPMLPTGTSSSLFNLAGDAADGVVTRLPLCDVHAAAPRTDAVVDDSKPRLVLANAAASASSAPLVALLQRLESAAHTLFWCAPPAADGDAAALARVELPRLRLSFAVVGGRLLSEEHGGHWISDARGGALDQLLLGLAAHCLLLENATGEVLVLLPATGRPLPVASGVHLLHGDAGWLANLHPSVRHYVYAAHPSGAFLASTTLGSSLYLLVCYLFTSNHELAFRLAECCVSDTPLSPEEAQLWATLGLAAHDTHPDAHAVRLKLSLVTMGAEDVMACPWDVGAELRGYLSKAPHVSPACRLSPDEEALLYQEHKATLPTKGNDAVDVLNRRAVLKAIRAGEAEAPLALPKPLVPPSFDAVADGSCLDSGDGLGSLLEAAQRKGAAAFYSRAAEGTGAEVASIVHEALEGGALTLGGSRGFFFLYELMSGSLQLQLLPSELGDSPHSLACVLLRMLPQHETSSRGLLQSILRTMAANRAVAAALPPYEPPAQKSEVLTKEDPSKQLLLAVHDALQAKRASLLWATGEPMSGAMSMPPPAFRPPDVLRLQPTAAYRELIVPRATDVACAKLRVATVKGAAVEGADMDAAELTALCSTPLSPLPLDRFVRSAAARRDRPGGGLPFELRKHPRAKSPVALEMLSRLAADCELYADAEASRTMVQLDCLRPRSVQALFGPSARTAATKAASSLRALRSALEQLCVADEGAAHAAAEAALGLVNGVPRDPPSRELLSHRLRVTGGREPKVWFELLVALSMSEHGVAALCHFNPYLGEQLAQRALHLCAAAMLRTSRISQARRCLPQVDDLLGLVAAAEKAAGGAGWPSEEVRLEARTELGVKADGLASALAAGRKHATVGGAGAEATLDPRLLAFEFASTFVLRGAQVSLVSDFIAKAGGGESLCCQMIMGGGKTTVITPLLALLLADGKRLVVQCVPAALLEMSRAVVRAAFATVTRKAVYTFEYDRLTDLQATQRLRAKLSKAAATRAVVVCSPISVKAFVLKLVESLHQLSQSYAEKPKGVAGAIDAAGSALTKFGKGLLHRFGVPGSDAYVDRIKALRRETEACVAVYRVLQGSALLVDEVDLVLHPLKSELNWPLGDKLPLDFTEGEDKTGLRWRIPFLLLDALFAARGAPLVNESLGASPRALELIATLREQLEAGLNAQHLQAAPHLLLLRREFYDETLKPLLARWLVLVLTQLKLRKLSDAEATEYLLHRKVPADAGQRLSGTQQQMLRLSADWLSAFLPHVLSRIDRVHYGLLSPAQLAAALKDQPQMPVSRRLLAVPFVGKDVPSKASEFSHPDVVIGLSIAAFRYEGLRKSDLLEVLHGLRTQMASQPGPYSRRPACAKYRKYVEHAGAHVRGSRAPADPAGLMLAQSAVEIQAAERGRRTRKDIAAERKSSGGRRKSSGEGPIWQRLRQTSIAKAASGRDWGKDDQGQRIHSANSELRRHKAASSDPNILESIPSPDSPTVERKSGVLEPPPPDLFDEDVLPLQMLDLGDPEQVDQLHGLLHKVPHVVYDLLNEHTFPKTMEFQETKLSASGQDLGGSVLFPLRLGFSGTPSSLLPLEMGACQFARTIEAQIMRTLTDPAIISLTRLPLDWSVESTLHHVATATSAARAALTLGKDMTFRDYSQGAYRMRGIGKGQTVVLLAPPEVLSLVRAHVALGAGRAEDEAAESLSAQEALHNIAAWLHVNSMRSETMQFNLLCEQSVRNVFRKRAFRLLVEARAKVGTKGEDGPTRAALDVFRDQIDLSIAPALGGGGLDLAGTIAELAVAHRDFIVSDEEKAAVAGIQQKLASANKQSESSAEAEVQQLLSNLSADADVEAVMAAADKDGSGSLDRAELRAALATSAFHLMEEGRYYGASAHSALRFVDSQHDFDAPAVGALLRTLQTASCEERAHWWLAVRGCRRRFRRDWHETPLSQVFTVPSEFAMIKRGALVSAMHRRLRARGLYVQDAFRVFDHDGNGVLSCSEFFSACRWLGLKMLPADVHEIVRQIDEDGDGLISPEDWLAWMKDAAPDLGAISVAQSQIEELGEVPAPRESDRSSRKKKGWFGFG</sequence>
<dbReference type="KEGG" id="ehx:EMIHUDRAFT_240879"/>
<dbReference type="GO" id="GO:0071947">
    <property type="term" value="P:protein deubiquitination involved in ubiquitin-dependent protein catabolic process"/>
    <property type="evidence" value="ECO:0007669"/>
    <property type="project" value="TreeGrafter"/>
</dbReference>
<dbReference type="EnsemblProtists" id="EOD21847">
    <property type="protein sequence ID" value="EOD21847"/>
    <property type="gene ID" value="EMIHUDRAFT_240879"/>
</dbReference>
<dbReference type="HOGENOM" id="CLU_000053_0_0_1"/>
<dbReference type="PaxDb" id="2903-EOD21847"/>
<dbReference type="GO" id="GO:0005737">
    <property type="term" value="C:cytoplasm"/>
    <property type="evidence" value="ECO:0007669"/>
    <property type="project" value="TreeGrafter"/>
</dbReference>
<evidence type="ECO:0000256" key="3">
    <source>
        <dbReference type="ARBA" id="ARBA00022670"/>
    </source>
</evidence>
<evidence type="ECO:0000256" key="8">
    <source>
        <dbReference type="SAM" id="MobiDB-lite"/>
    </source>
</evidence>
<dbReference type="Pfam" id="PF12340">
    <property type="entry name" value="DUF3638"/>
    <property type="match status" value="1"/>
</dbReference>
<evidence type="ECO:0000313" key="11">
    <source>
        <dbReference type="Proteomes" id="UP000013827"/>
    </source>
</evidence>
<dbReference type="GO" id="GO:0005509">
    <property type="term" value="F:calcium ion binding"/>
    <property type="evidence" value="ECO:0007669"/>
    <property type="project" value="InterPro"/>
</dbReference>
<reference evidence="10" key="2">
    <citation type="submission" date="2024-10" db="UniProtKB">
        <authorList>
            <consortium name="EnsemblProtists"/>
        </authorList>
    </citation>
    <scope>IDENTIFICATION</scope>
</reference>
<dbReference type="CDD" id="cd00051">
    <property type="entry name" value="EFh"/>
    <property type="match status" value="1"/>
</dbReference>
<dbReference type="Pfam" id="PF13202">
    <property type="entry name" value="EF-hand_5"/>
    <property type="match status" value="1"/>
</dbReference>
<evidence type="ECO:0000256" key="4">
    <source>
        <dbReference type="ARBA" id="ARBA00022786"/>
    </source>
</evidence>
<protein>
    <recommendedName>
        <fullName evidence="2">ubiquitinyl hydrolase 1</fullName>
        <ecNumber evidence="2">3.4.19.12</ecNumber>
    </recommendedName>
</protein>
<dbReference type="GO" id="GO:0004843">
    <property type="term" value="F:cysteine-type deubiquitinase activity"/>
    <property type="evidence" value="ECO:0007669"/>
    <property type="project" value="UniProtKB-EC"/>
</dbReference>
<evidence type="ECO:0000256" key="7">
    <source>
        <dbReference type="ARBA" id="ARBA00022837"/>
    </source>
</evidence>
<dbReference type="PANTHER" id="PTHR13367">
    <property type="entry name" value="UBIQUITIN THIOESTERASE"/>
    <property type="match status" value="1"/>
</dbReference>
<dbReference type="GO" id="GO:0005634">
    <property type="term" value="C:nucleus"/>
    <property type="evidence" value="ECO:0007669"/>
    <property type="project" value="TreeGrafter"/>
</dbReference>
<dbReference type="PROSITE" id="PS50222">
    <property type="entry name" value="EF_HAND_2"/>
    <property type="match status" value="3"/>
</dbReference>
<dbReference type="STRING" id="2903.R1CH53"/>
<keyword evidence="6" id="KW-0788">Thiol protease</keyword>
<dbReference type="Proteomes" id="UP000013827">
    <property type="component" value="Unassembled WGS sequence"/>
</dbReference>
<keyword evidence="3" id="KW-0645">Protease</keyword>
<accession>A0A0D3JEB2</accession>
<dbReference type="InterPro" id="IPR022099">
    <property type="entry name" value="DUF3638"/>
</dbReference>
<feature type="domain" description="EF-hand" evidence="9">
    <location>
        <begin position="3321"/>
        <end position="3356"/>
    </location>
</feature>
<dbReference type="Gene3D" id="1.10.238.10">
    <property type="entry name" value="EF-hand"/>
    <property type="match status" value="1"/>
</dbReference>
<feature type="compositionally biased region" description="Basic and acidic residues" evidence="8">
    <location>
        <begin position="2884"/>
        <end position="2901"/>
    </location>
</feature>
<dbReference type="InterPro" id="IPR018247">
    <property type="entry name" value="EF_Hand_1_Ca_BS"/>
</dbReference>
<dbReference type="GO" id="GO:0070530">
    <property type="term" value="F:K63-linked polyubiquitin modification-dependent protein binding"/>
    <property type="evidence" value="ECO:0007669"/>
    <property type="project" value="TreeGrafter"/>
</dbReference>
<comment type="catalytic activity">
    <reaction evidence="1">
        <text>Thiol-dependent hydrolysis of ester, thioester, amide, peptide and isopeptide bonds formed by the C-terminal Gly of ubiquitin (a 76-residue protein attached to proteins as an intracellular targeting signal).</text>
        <dbReference type="EC" id="3.4.19.12"/>
    </reaction>
</comment>
<keyword evidence="5" id="KW-0378">Hydrolase</keyword>
<evidence type="ECO:0000256" key="2">
    <source>
        <dbReference type="ARBA" id="ARBA00012759"/>
    </source>
</evidence>
<keyword evidence="7" id="KW-0106">Calcium</keyword>
<dbReference type="SMART" id="SM00054">
    <property type="entry name" value="EFh"/>
    <property type="match status" value="3"/>
</dbReference>
<dbReference type="InterPro" id="IPR011992">
    <property type="entry name" value="EF-hand-dom_pair"/>
</dbReference>
<dbReference type="InterPro" id="IPR002048">
    <property type="entry name" value="EF_hand_dom"/>
</dbReference>